<dbReference type="GO" id="GO:0055085">
    <property type="term" value="P:transmembrane transport"/>
    <property type="evidence" value="ECO:0007669"/>
    <property type="project" value="InterPro"/>
</dbReference>
<evidence type="ECO:0000256" key="6">
    <source>
        <dbReference type="ARBA" id="ARBA00023136"/>
    </source>
</evidence>
<comment type="similarity">
    <text evidence="7">Belongs to the binding-protein-dependent transport system permease family.</text>
</comment>
<dbReference type="InterPro" id="IPR051393">
    <property type="entry name" value="ABC_transporter_permease"/>
</dbReference>
<keyword evidence="5 7" id="KW-1133">Transmembrane helix</keyword>
<dbReference type="InterPro" id="IPR000515">
    <property type="entry name" value="MetI-like"/>
</dbReference>
<dbReference type="PROSITE" id="PS50928">
    <property type="entry name" value="ABC_TM1"/>
    <property type="match status" value="1"/>
</dbReference>
<feature type="transmembrane region" description="Helical" evidence="7">
    <location>
        <begin position="84"/>
        <end position="106"/>
    </location>
</feature>
<comment type="subcellular location">
    <subcellularLocation>
        <location evidence="1 7">Cell membrane</location>
        <topology evidence="1 7">Multi-pass membrane protein</topology>
    </subcellularLocation>
</comment>
<feature type="domain" description="ABC transmembrane type-1" evidence="8">
    <location>
        <begin position="80"/>
        <end position="294"/>
    </location>
</feature>
<keyword evidence="6 7" id="KW-0472">Membrane</keyword>
<reference evidence="9 10" key="1">
    <citation type="submission" date="2016-11" db="EMBL/GenBank/DDBJ databases">
        <authorList>
            <person name="Jaros S."/>
            <person name="Januszkiewicz K."/>
            <person name="Wedrychowicz H."/>
        </authorList>
    </citation>
    <scope>NUCLEOTIDE SEQUENCE [LARGE SCALE GENOMIC DNA]</scope>
    <source>
        <strain evidence="9 10">DSM 15929</strain>
    </source>
</reference>
<dbReference type="CDD" id="cd06261">
    <property type="entry name" value="TM_PBP2"/>
    <property type="match status" value="1"/>
</dbReference>
<dbReference type="InterPro" id="IPR035906">
    <property type="entry name" value="MetI-like_sf"/>
</dbReference>
<dbReference type="Proteomes" id="UP000184386">
    <property type="component" value="Unassembled WGS sequence"/>
</dbReference>
<keyword evidence="10" id="KW-1185">Reference proteome</keyword>
<feature type="transmembrane region" description="Helical" evidence="7">
    <location>
        <begin position="21"/>
        <end position="44"/>
    </location>
</feature>
<dbReference type="PANTHER" id="PTHR30193">
    <property type="entry name" value="ABC TRANSPORTER PERMEASE PROTEIN"/>
    <property type="match status" value="1"/>
</dbReference>
<evidence type="ECO:0000256" key="5">
    <source>
        <dbReference type="ARBA" id="ARBA00022989"/>
    </source>
</evidence>
<evidence type="ECO:0000256" key="3">
    <source>
        <dbReference type="ARBA" id="ARBA00022475"/>
    </source>
</evidence>
<dbReference type="Pfam" id="PF00528">
    <property type="entry name" value="BPD_transp_1"/>
    <property type="match status" value="1"/>
</dbReference>
<evidence type="ECO:0000256" key="1">
    <source>
        <dbReference type="ARBA" id="ARBA00004651"/>
    </source>
</evidence>
<evidence type="ECO:0000259" key="8">
    <source>
        <dbReference type="PROSITE" id="PS50928"/>
    </source>
</evidence>
<dbReference type="AlphaFoldDB" id="A0A1M7AP36"/>
<evidence type="ECO:0000256" key="7">
    <source>
        <dbReference type="RuleBase" id="RU363032"/>
    </source>
</evidence>
<dbReference type="Gene3D" id="1.10.3720.10">
    <property type="entry name" value="MetI-like"/>
    <property type="match status" value="1"/>
</dbReference>
<dbReference type="EMBL" id="FRAC01000033">
    <property type="protein sequence ID" value="SHL44457.1"/>
    <property type="molecule type" value="Genomic_DNA"/>
</dbReference>
<sequence>MNKIKNTSLNTRKKRRLTNESIWGYIFILAPFLVFALFTLYPIIDAFIISFQKFKPLKTEWIGLENYTKTFKSSLFYQSLVNTVVYTGITVPLSMMISFVISILIVPLTKRKQNFFKAAYYLPAIASGVALSFVWKWIYDPLPSGLLNRLVSFLGVDNQNWLGSSNTAMFSLIFMALLSSHGTTIIIYIAALLGIDNSYYESAEIDGATFFQKLRYIVLPLVKPTTVFLLITSVIGSFQVFQNAFLMTGGGPDNKTTMVGLLIFNNAFKYFEYGQASAQALVLTVIIGIFTFLQFKLTGDNVEY</sequence>
<dbReference type="STRING" id="1121322.SAMN02745136_04915"/>
<keyword evidence="4 7" id="KW-0812">Transmembrane</keyword>
<proteinExistence type="inferred from homology"/>
<feature type="transmembrane region" description="Helical" evidence="7">
    <location>
        <begin position="216"/>
        <end position="238"/>
    </location>
</feature>
<accession>A0A1M7AP36</accession>
<name>A0A1M7AP36_9FIRM</name>
<keyword evidence="2 7" id="KW-0813">Transport</keyword>
<dbReference type="GO" id="GO:0005886">
    <property type="term" value="C:plasma membrane"/>
    <property type="evidence" value="ECO:0007669"/>
    <property type="project" value="UniProtKB-SubCell"/>
</dbReference>
<keyword evidence="3" id="KW-1003">Cell membrane</keyword>
<evidence type="ECO:0000256" key="4">
    <source>
        <dbReference type="ARBA" id="ARBA00022692"/>
    </source>
</evidence>
<evidence type="ECO:0000256" key="2">
    <source>
        <dbReference type="ARBA" id="ARBA00022448"/>
    </source>
</evidence>
<dbReference type="SUPFAM" id="SSF161098">
    <property type="entry name" value="MetI-like"/>
    <property type="match status" value="1"/>
</dbReference>
<dbReference type="RefSeq" id="WP_073279838.1">
    <property type="nucleotide sequence ID" value="NZ_FRAC01000033.1"/>
</dbReference>
<dbReference type="OrthoDB" id="9779462at2"/>
<protein>
    <submittedName>
        <fullName evidence="9">Multiple sugar transport system permease protein</fullName>
    </submittedName>
</protein>
<feature type="transmembrane region" description="Helical" evidence="7">
    <location>
        <begin position="168"/>
        <end position="195"/>
    </location>
</feature>
<evidence type="ECO:0000313" key="9">
    <source>
        <dbReference type="EMBL" id="SHL44457.1"/>
    </source>
</evidence>
<keyword evidence="9" id="KW-0762">Sugar transport</keyword>
<evidence type="ECO:0000313" key="10">
    <source>
        <dbReference type="Proteomes" id="UP000184386"/>
    </source>
</evidence>
<feature type="transmembrane region" description="Helical" evidence="7">
    <location>
        <begin position="118"/>
        <end position="138"/>
    </location>
</feature>
<dbReference type="PANTHER" id="PTHR30193:SF37">
    <property type="entry name" value="INNER MEMBRANE ABC TRANSPORTER PERMEASE PROTEIN YCJO"/>
    <property type="match status" value="1"/>
</dbReference>
<gene>
    <name evidence="9" type="ORF">SAMN02745136_04915</name>
</gene>
<organism evidence="9 10">
    <name type="scientific">Anaerocolumna jejuensis DSM 15929</name>
    <dbReference type="NCBI Taxonomy" id="1121322"/>
    <lineage>
        <taxon>Bacteria</taxon>
        <taxon>Bacillati</taxon>
        <taxon>Bacillota</taxon>
        <taxon>Clostridia</taxon>
        <taxon>Lachnospirales</taxon>
        <taxon>Lachnospiraceae</taxon>
        <taxon>Anaerocolumna</taxon>
    </lineage>
</organism>
<feature type="transmembrane region" description="Helical" evidence="7">
    <location>
        <begin position="276"/>
        <end position="295"/>
    </location>
</feature>